<dbReference type="InterPro" id="IPR044751">
    <property type="entry name" value="Ion_transp-like_CBS"/>
</dbReference>
<comment type="similarity">
    <text evidence="2">Belongs to the UPF0053 family.</text>
</comment>
<accession>X0VE66</accession>
<dbReference type="Gene3D" id="3.30.465.10">
    <property type="match status" value="1"/>
</dbReference>
<dbReference type="InterPro" id="IPR000644">
    <property type="entry name" value="CBS_dom"/>
</dbReference>
<dbReference type="Pfam" id="PF00571">
    <property type="entry name" value="CBS"/>
    <property type="match status" value="2"/>
</dbReference>
<gene>
    <name evidence="7" type="ORF">S01H1_59937</name>
</gene>
<comment type="subcellular location">
    <subcellularLocation>
        <location evidence="1">Cell membrane</location>
        <topology evidence="1">Multi-pass membrane protein</topology>
    </subcellularLocation>
</comment>
<comment type="caution">
    <text evidence="7">The sequence shown here is derived from an EMBL/GenBank/DDBJ whole genome shotgun (WGS) entry which is preliminary data.</text>
</comment>
<keyword evidence="5" id="KW-0129">CBS domain</keyword>
<proteinExistence type="inferred from homology"/>
<evidence type="ECO:0000256" key="4">
    <source>
        <dbReference type="ARBA" id="ARBA00022737"/>
    </source>
</evidence>
<dbReference type="PANTHER" id="PTHR22777:SF32">
    <property type="entry name" value="UPF0053 INNER MEMBRANE PROTEIN YFJD"/>
    <property type="match status" value="1"/>
</dbReference>
<keyword evidence="4" id="KW-0677">Repeat</keyword>
<dbReference type="EMBL" id="BARS01039236">
    <property type="protein sequence ID" value="GAG16645.1"/>
    <property type="molecule type" value="Genomic_DNA"/>
</dbReference>
<dbReference type="PROSITE" id="PS51371">
    <property type="entry name" value="CBS"/>
    <property type="match status" value="2"/>
</dbReference>
<protein>
    <recommendedName>
        <fullName evidence="6">CBS domain-containing protein</fullName>
    </recommendedName>
</protein>
<feature type="domain" description="CBS" evidence="6">
    <location>
        <begin position="128"/>
        <end position="185"/>
    </location>
</feature>
<evidence type="ECO:0000256" key="5">
    <source>
        <dbReference type="ARBA" id="ARBA00023122"/>
    </source>
</evidence>
<dbReference type="FunFam" id="3.10.580.10:FF:000002">
    <property type="entry name" value="Magnesium/cobalt efflux protein CorC"/>
    <property type="match status" value="1"/>
</dbReference>
<feature type="domain" description="CBS" evidence="6">
    <location>
        <begin position="65"/>
        <end position="127"/>
    </location>
</feature>
<evidence type="ECO:0000256" key="2">
    <source>
        <dbReference type="ARBA" id="ARBA00006337"/>
    </source>
</evidence>
<dbReference type="InterPro" id="IPR016169">
    <property type="entry name" value="FAD-bd_PCMH_sub2"/>
</dbReference>
<evidence type="ECO:0000256" key="1">
    <source>
        <dbReference type="ARBA" id="ARBA00004651"/>
    </source>
</evidence>
<organism evidence="7">
    <name type="scientific">marine sediment metagenome</name>
    <dbReference type="NCBI Taxonomy" id="412755"/>
    <lineage>
        <taxon>unclassified sequences</taxon>
        <taxon>metagenomes</taxon>
        <taxon>ecological metagenomes</taxon>
    </lineage>
</organism>
<dbReference type="SUPFAM" id="SSF54631">
    <property type="entry name" value="CBS-domain pair"/>
    <property type="match status" value="1"/>
</dbReference>
<evidence type="ECO:0000313" key="7">
    <source>
        <dbReference type="EMBL" id="GAG16645.1"/>
    </source>
</evidence>
<dbReference type="AlphaFoldDB" id="X0VE66"/>
<keyword evidence="3" id="KW-1003">Cell membrane</keyword>
<dbReference type="GO" id="GO:0050660">
    <property type="term" value="F:flavin adenine dinucleotide binding"/>
    <property type="evidence" value="ECO:0007669"/>
    <property type="project" value="InterPro"/>
</dbReference>
<dbReference type="CDD" id="cd04590">
    <property type="entry name" value="CBS_pair_CorC_HlyC_assoc"/>
    <property type="match status" value="1"/>
</dbReference>
<reference evidence="7" key="1">
    <citation type="journal article" date="2014" name="Front. Microbiol.">
        <title>High frequency of phylogenetically diverse reductive dehalogenase-homologous genes in deep subseafloor sedimentary metagenomes.</title>
        <authorList>
            <person name="Kawai M."/>
            <person name="Futagami T."/>
            <person name="Toyoda A."/>
            <person name="Takaki Y."/>
            <person name="Nishi S."/>
            <person name="Hori S."/>
            <person name="Arai W."/>
            <person name="Tsubouchi T."/>
            <person name="Morono Y."/>
            <person name="Uchiyama I."/>
            <person name="Ito T."/>
            <person name="Fujiyama A."/>
            <person name="Inagaki F."/>
            <person name="Takami H."/>
        </authorList>
    </citation>
    <scope>NUCLEOTIDE SEQUENCE</scope>
    <source>
        <strain evidence="7">Expedition CK06-06</strain>
    </source>
</reference>
<dbReference type="InterPro" id="IPR036318">
    <property type="entry name" value="FAD-bd_PCMH-like_sf"/>
</dbReference>
<name>X0VE66_9ZZZZ</name>
<feature type="non-terminal residue" evidence="7">
    <location>
        <position position="254"/>
    </location>
</feature>
<dbReference type="InterPro" id="IPR046342">
    <property type="entry name" value="CBS_dom_sf"/>
</dbReference>
<sequence length="254" mass="27974">HLLFDRIVEPVVRRIGGSSDAESEAATESVLRLARRTREGAPVGTPLAIIGATAGAAEMTVEEIMVARTEIVAFPVTTEPSALLESVLEERYTRVPVFEESIDRVLGVVHLKDLIQHVRADGGNLQEILKPVLRVPERKPILRLLTEMQQAFVHLAVVKDEFGVTLGLCTQEDILEEIVGEIRDEFDHEELQTIRGFPDGSYQALGRVKVLDFNRETGWEVPAERGDSLGGLVFQHARARTPPGGAGLAARFRD</sequence>
<keyword evidence="3" id="KW-0472">Membrane</keyword>
<dbReference type="GO" id="GO:0005886">
    <property type="term" value="C:plasma membrane"/>
    <property type="evidence" value="ECO:0007669"/>
    <property type="project" value="UniProtKB-SubCell"/>
</dbReference>
<dbReference type="Gene3D" id="3.10.580.10">
    <property type="entry name" value="CBS-domain"/>
    <property type="match status" value="1"/>
</dbReference>
<evidence type="ECO:0000256" key="3">
    <source>
        <dbReference type="ARBA" id="ARBA00022475"/>
    </source>
</evidence>
<dbReference type="SUPFAM" id="SSF56176">
    <property type="entry name" value="FAD-binding/transporter-associated domain-like"/>
    <property type="match status" value="1"/>
</dbReference>
<feature type="non-terminal residue" evidence="7">
    <location>
        <position position="1"/>
    </location>
</feature>
<dbReference type="PANTHER" id="PTHR22777">
    <property type="entry name" value="HEMOLYSIN-RELATED"/>
    <property type="match status" value="1"/>
</dbReference>
<evidence type="ECO:0000259" key="6">
    <source>
        <dbReference type="PROSITE" id="PS51371"/>
    </source>
</evidence>